<evidence type="ECO:0000313" key="5">
    <source>
        <dbReference type="Proteomes" id="UP000020773"/>
    </source>
</evidence>
<dbReference type="PANTHER" id="PTHR40094">
    <property type="entry name" value="ALPHA-2-MACROGLOBULIN HOMOLOG"/>
    <property type="match status" value="1"/>
</dbReference>
<dbReference type="Gene3D" id="2.60.40.1930">
    <property type="match status" value="1"/>
</dbReference>
<feature type="chain" id="PRO_5001479577" evidence="2">
    <location>
        <begin position="23"/>
        <end position="1926"/>
    </location>
</feature>
<dbReference type="InterPro" id="IPR008930">
    <property type="entry name" value="Terpenoid_cyclase/PrenylTrfase"/>
</dbReference>
<comment type="caution">
    <text evidence="4">The sequence shown here is derived from an EMBL/GenBank/DDBJ whole genome shotgun (WGS) entry which is preliminary data.</text>
</comment>
<gene>
    <name evidence="4" type="ORF">M125_1076</name>
</gene>
<dbReference type="SMART" id="SM01360">
    <property type="entry name" value="A2M"/>
    <property type="match status" value="1"/>
</dbReference>
<dbReference type="Proteomes" id="UP000020773">
    <property type="component" value="Unassembled WGS sequence"/>
</dbReference>
<accession>A0A015UBJ8</accession>
<dbReference type="PANTHER" id="PTHR40094:SF1">
    <property type="entry name" value="UBIQUITIN DOMAIN-CONTAINING PROTEIN"/>
    <property type="match status" value="1"/>
</dbReference>
<dbReference type="Pfam" id="PF17973">
    <property type="entry name" value="bMG10"/>
    <property type="match status" value="1"/>
</dbReference>
<dbReference type="InterPro" id="IPR002890">
    <property type="entry name" value="MG2"/>
</dbReference>
<name>A0A015UBJ8_BACFG</name>
<feature type="signal peptide" evidence="2">
    <location>
        <begin position="1"/>
        <end position="22"/>
    </location>
</feature>
<comment type="similarity">
    <text evidence="1">Belongs to the protease inhibitor I39 (alpha-2-macroglobulin) family. Bacterial alpha-2-macroglobulin subfamily.</text>
</comment>
<evidence type="ECO:0000259" key="3">
    <source>
        <dbReference type="SMART" id="SM01360"/>
    </source>
</evidence>
<dbReference type="PATRIC" id="fig|1339316.3.peg.1044"/>
<dbReference type="SUPFAM" id="SSF48239">
    <property type="entry name" value="Terpenoid cyclases/Protein prenyltransferases"/>
    <property type="match status" value="1"/>
</dbReference>
<keyword evidence="2" id="KW-0732">Signal</keyword>
<dbReference type="InterPro" id="IPR051802">
    <property type="entry name" value="YfhM-like"/>
</dbReference>
<dbReference type="Gene3D" id="1.50.10.20">
    <property type="match status" value="1"/>
</dbReference>
<feature type="domain" description="Alpha-2-macroglobulin" evidence="3">
    <location>
        <begin position="1163"/>
        <end position="1253"/>
    </location>
</feature>
<proteinExistence type="inferred from homology"/>
<dbReference type="Pfam" id="PF00207">
    <property type="entry name" value="A2M"/>
    <property type="match status" value="1"/>
</dbReference>
<dbReference type="GO" id="GO:0004866">
    <property type="term" value="F:endopeptidase inhibitor activity"/>
    <property type="evidence" value="ECO:0007669"/>
    <property type="project" value="InterPro"/>
</dbReference>
<reference evidence="4 5" key="1">
    <citation type="submission" date="2014-02" db="EMBL/GenBank/DDBJ databases">
        <authorList>
            <person name="Sears C."/>
            <person name="Carroll K."/>
            <person name="Sack B.R."/>
            <person name="Qadri F."/>
            <person name="Myers L.L."/>
            <person name="Chung G.-T."/>
            <person name="Escheverria P."/>
            <person name="Fraser C.M."/>
            <person name="Sadzewicz L."/>
            <person name="Shefchek K.A."/>
            <person name="Tallon L."/>
            <person name="Das S.P."/>
            <person name="Daugherty S."/>
            <person name="Mongodin E.F."/>
        </authorList>
    </citation>
    <scope>NUCLEOTIDE SEQUENCE [LARGE SCALE GENOMIC DNA]</scope>
    <source>
        <strain evidence="5">3998T(B)3</strain>
    </source>
</reference>
<dbReference type="InterPro" id="IPR001599">
    <property type="entry name" value="Macroglobln_a2"/>
</dbReference>
<dbReference type="RefSeq" id="WP_032577578.1">
    <property type="nucleotide sequence ID" value="NZ_JGDB01000021.1"/>
</dbReference>
<organism evidence="4 5">
    <name type="scientific">Bacteroides fragilis str. 3998T(B)3</name>
    <dbReference type="NCBI Taxonomy" id="1339316"/>
    <lineage>
        <taxon>Bacteria</taxon>
        <taxon>Pseudomonadati</taxon>
        <taxon>Bacteroidota</taxon>
        <taxon>Bacteroidia</taxon>
        <taxon>Bacteroidales</taxon>
        <taxon>Bacteroidaceae</taxon>
        <taxon>Bacteroides</taxon>
    </lineage>
</organism>
<evidence type="ECO:0000313" key="4">
    <source>
        <dbReference type="EMBL" id="EXY92207.1"/>
    </source>
</evidence>
<dbReference type="Pfam" id="PF01835">
    <property type="entry name" value="MG2"/>
    <property type="match status" value="1"/>
</dbReference>
<dbReference type="EMBL" id="JGDB01000021">
    <property type="protein sequence ID" value="EXY92207.1"/>
    <property type="molecule type" value="Genomic_DNA"/>
</dbReference>
<evidence type="ECO:0000256" key="2">
    <source>
        <dbReference type="SAM" id="SignalP"/>
    </source>
</evidence>
<sequence length="1926" mass="217586">MRIKLICIIVLLSMGMMSWTHAQSYDRLWKQVEQAQQKSLPQTVVRLTGEIYQKAKAEKNSPQMLKAYIWQMKFREEITPDSFYVSLNGLEQWAVTTDKPLDRAILHSLIGSMYADYASQNRWKLNQRTDLEEEAPSVDIREWSKNQFVTKVMTEIAVTFQDSLLLLDTSSRSYIPFVELGVTSDYYHHDMYHLLASRAITSLENLSGFGRDSLINVRIEEIYQHMMNSYRRTDNHDALLLTTLDYLQWKRLTDIDFRPYRAPEGKLGLTQDPYLATLDKLIAENKSHDVCAEVYLLKAQAAMDAGVPASALQLCEEAISRYPDYRRINALKELKQEILRPDLTVQSPSTVYPGEEFDLKVSFKNLKDFTVELYAINLPARPNTVEAPNDAFLKKHGRLLSSEHYVLFPSDDYKVKDSIYHIKAPETGLYALRVIPGVKVRSNVSKFLYSTCFKVLTRSLPSNLSEVAILDAMSGKPLQGVVLSFFDRQNKQLLTATTNTEGKVQFASLEKYRYLTAAKGNDTAMPQMYLWGGDYNFADHSKPVSVVTLLTDRSVYRPGQTVYVKGIAYEQYPDSAHVIAGQEYTLTLSDANGQEISAKKLRTNDFGSFTAEFVLPSVCLNGTFSLNTQNGFRSIRVEDYKRPTFDITFEPVTESYRLGDRVELKGSVKTFSGVPLQDIPVTYTITRSLYTWRMWGMNPVILASDTVRLGVDGNFEIPVDLKPDTSNPDLGDGDNTSLYYDYKVQLSVTNVAGETQTSETSLRAGKTSLLLFADISGLICKDDSVKATFRVNNLDRKPVSVEGSYRLFLISDYQKSKPLKEQDVSDQPALSGSFRSNEEILFSDWKKLPSGAYKLVASVKDDQGRKVDAEKVVILFASDDKRPPVSMPLWCYEVNTRFDAAHPALFYFGTSEKDTYVLMDVFCGNKHLESKLLHLSDSLVRFEYPYREAYGNGLGITFVFVRKGVVYEQEVSLIKRLPDHNLNMRWDVFRDKLRPGQEEEWKLTIRNPQKSPVLAEMLATMYDASLDKIWKTNQSLQLHYQLSVPIARWRRDYVGSNYFYFGFRRTDFKVPPFSYDHFDLPPVLYAVAEMLSVTNDAAPTTRYARLRGMGAAKPQMKSAAVADVVFESEMVPVTEESGMAMSMDNADMGRTTDIELRTDFAETAFFYPQLHTNVQGEVSFSFRMPQSLTTWNFRGYAHTQDMMTGQMDATAVTSKEFMLTPNLPRFVRVGDHTSMAASVSNLTGKNLSGTVKLVLFDPMTDQVISTQQKKFNAGAGQSVGVSFLFTVTDKYEILGCRMIAEGGNFSDGEQHLLPVLSDKENLTETLPMPVRGEQTRTFSLADLFNHHSKTATNRRLTVEFTSNPAWYAVQALPALSQPRNDDAISWATSWYANTMASYIMNAQPRIQAIFDSWKFQGGTKESFLSNLQKNQEVKNILLSESPWVMEATSESEQKERIATLFDLNNIRNSNTAALLKLKELQLPDGSWSWYKGMDGSLFVTDFIVEQNARIALLTGKPLEGGALDMQQAAFGYLHKEALQEYRSIREAEKVGNKSEGISRSALKYLYLIAVSGEKVPASVKEGYDYFLSKVAPSLSQQSVTEKAWSAIVLQKAGKVKEAQEFMASLKEYLTQTDEQGMFFDRTDSPYAWNNLKVPAHVDVMEAFEMVGSNATIVEEMKMWLLKQKQTQQWDSPVTTANAVYALLYRGTNLLDNQGDVRIVLGNEVLETISPAKTTVPGLGYIKKTFTDKKTVNTDEIIVEKRDPGIAWGAVYAQFEENLDKVVRQGSGLNVDKKLYVETIVNNNRRLQPVIGKTQLKVGDKVVVRLTVRLDRTMDFVQLKDQRAACLEPVEVLSGYRNVGDVGCYVAVKDASTDFFFDTLNKGTYVLEYSYRVDRAGSYEAGIATIQSAYAPEYAAHSASARYEVSQ</sequence>
<protein>
    <submittedName>
        <fullName evidence="4">Alpha-2-macroglobulin family protein</fullName>
    </submittedName>
</protein>
<evidence type="ECO:0000256" key="1">
    <source>
        <dbReference type="ARBA" id="ARBA00010556"/>
    </source>
</evidence>
<dbReference type="InterPro" id="IPR041246">
    <property type="entry name" value="Bact_MG10"/>
</dbReference>